<dbReference type="PROSITE" id="PS51318">
    <property type="entry name" value="TAT"/>
    <property type="match status" value="1"/>
</dbReference>
<dbReference type="InterPro" id="IPR006311">
    <property type="entry name" value="TAT_signal"/>
</dbReference>
<name>A0ABY6Q4H5_9GAMM</name>
<dbReference type="SUPFAM" id="SSF51905">
    <property type="entry name" value="FAD/NAD(P)-binding domain"/>
    <property type="match status" value="1"/>
</dbReference>
<keyword evidence="3" id="KW-1185">Reference proteome</keyword>
<proteinExistence type="predicted"/>
<evidence type="ECO:0000313" key="3">
    <source>
        <dbReference type="Proteomes" id="UP001317963"/>
    </source>
</evidence>
<accession>A0ABY6Q4H5</accession>
<gene>
    <name evidence="2" type="ORF">E0F26_01100</name>
</gene>
<evidence type="ECO:0000256" key="1">
    <source>
        <dbReference type="SAM" id="MobiDB-lite"/>
    </source>
</evidence>
<feature type="region of interest" description="Disordered" evidence="1">
    <location>
        <begin position="29"/>
        <end position="61"/>
    </location>
</feature>
<dbReference type="Proteomes" id="UP001317963">
    <property type="component" value="Chromosome"/>
</dbReference>
<organism evidence="2 3">
    <name type="scientific">Candidatus Paraluminiphilus aquimaris</name>
    <dbReference type="NCBI Taxonomy" id="2518994"/>
    <lineage>
        <taxon>Bacteria</taxon>
        <taxon>Pseudomonadati</taxon>
        <taxon>Pseudomonadota</taxon>
        <taxon>Gammaproteobacteria</taxon>
        <taxon>Cellvibrionales</taxon>
        <taxon>Halieaceae</taxon>
        <taxon>Candidatus Paraluminiphilus</taxon>
    </lineage>
</organism>
<reference evidence="2 3" key="1">
    <citation type="submission" date="2019-02" db="EMBL/GenBank/DDBJ databases">
        <title>Halieaceae_genomes.</title>
        <authorList>
            <person name="Li S.-H."/>
        </authorList>
    </citation>
    <scope>NUCLEOTIDE SEQUENCE [LARGE SCALE GENOMIC DNA]</scope>
    <source>
        <strain evidence="2 3">JH123</strain>
    </source>
</reference>
<dbReference type="Gene3D" id="3.50.50.60">
    <property type="entry name" value="FAD/NAD(P)-binding domain"/>
    <property type="match status" value="1"/>
</dbReference>
<sequence length="639" mass="69920">MSYKITRRDLVGGIAIGAGGLLLGGCNKKSTSPTETAARPTPHSRNYSGYYPPTETGMRGSHEGSYEVAHALSWRGEKPSAYRSLDEHYDLAVVGAGMSGLAAAHFFQKKMGPDARILILDNHDDFGGHAKRNEFHQDGRMMVSLGGAQNIEWLSYSDEAAQLMSDIGLNEDFLDLMAERTAADLALVGNLDANNGVALPGEAGHTMVSGNWNNVMFGADGYDDVIASLPLPEDEKRKLTAFWGGKQDFLDELSMSEKWDYINSVSYNQYLIDKVGLLPSTLPILNAIILHLSGMSGWNLTVGEAILGGGSGIKSMGWFGKATAKIGGAFLDSLLYTRMFPDGNASVARLLVRHLIPEAAPDATGPENIVAARFNYDALDREDHRVRLRLNSTVVGVRELPSSKVEVDYVERGEAKRVTASHCIMACYNGLIPDICPEMPETQKEGLRYGVKTPFVYANVQLRDGEAFSQAGATLFQCPYDPFQWVSCAPTVSVGGYEPPRDPSDPMVMFMMHSPMSQDAPDAGVSVRDQLRSARTQIYSTRFEDYEQKIRAQLQSMLGQYGFNHASDIQAITVNRIPHGYAYPYVKLDDPDWEPGQAPHEIGRAQFGRISVANTDSEAVPLMDAAFDAAYRAVEEQTV</sequence>
<protein>
    <submittedName>
        <fullName evidence="2">NAD(P)/FAD-dependent oxidoreductase</fullName>
    </submittedName>
</protein>
<dbReference type="InterPro" id="IPR036188">
    <property type="entry name" value="FAD/NAD-bd_sf"/>
</dbReference>
<dbReference type="RefSeq" id="WP_279242196.1">
    <property type="nucleotide sequence ID" value="NZ_CP036501.1"/>
</dbReference>
<evidence type="ECO:0000313" key="2">
    <source>
        <dbReference type="EMBL" id="UZP73415.1"/>
    </source>
</evidence>
<dbReference type="Pfam" id="PF13450">
    <property type="entry name" value="NAD_binding_8"/>
    <property type="match status" value="1"/>
</dbReference>
<dbReference type="PROSITE" id="PS51257">
    <property type="entry name" value="PROKAR_LIPOPROTEIN"/>
    <property type="match status" value="1"/>
</dbReference>
<dbReference type="EMBL" id="CP036501">
    <property type="protein sequence ID" value="UZP73415.1"/>
    <property type="molecule type" value="Genomic_DNA"/>
</dbReference>